<dbReference type="InterPro" id="IPR050807">
    <property type="entry name" value="TransReg_Diox_bact_type"/>
</dbReference>
<comment type="caution">
    <text evidence="4">The sequence shown here is derived from an EMBL/GenBank/DDBJ whole genome shotgun (WGS) entry which is preliminary data.</text>
</comment>
<accession>A0A4Z0MTQ3</accession>
<dbReference type="Pfam" id="PF01381">
    <property type="entry name" value="HTH_3"/>
    <property type="match status" value="1"/>
</dbReference>
<organism evidence="4 5">
    <name type="scientific">Hymenobacter wooponensis</name>
    <dbReference type="NCBI Taxonomy" id="1525360"/>
    <lineage>
        <taxon>Bacteria</taxon>
        <taxon>Pseudomonadati</taxon>
        <taxon>Bacteroidota</taxon>
        <taxon>Cytophagia</taxon>
        <taxon>Cytophagales</taxon>
        <taxon>Hymenobacteraceae</taxon>
        <taxon>Hymenobacter</taxon>
    </lineage>
</organism>
<protein>
    <submittedName>
        <fullName evidence="4">Helix-turn-helix domain-containing protein</fullName>
    </submittedName>
</protein>
<keyword evidence="1" id="KW-0238">DNA-binding</keyword>
<keyword evidence="2" id="KW-0175">Coiled coil</keyword>
<dbReference type="PROSITE" id="PS50943">
    <property type="entry name" value="HTH_CROC1"/>
    <property type="match status" value="1"/>
</dbReference>
<keyword evidence="5" id="KW-1185">Reference proteome</keyword>
<dbReference type="CDD" id="cd00093">
    <property type="entry name" value="HTH_XRE"/>
    <property type="match status" value="1"/>
</dbReference>
<feature type="coiled-coil region" evidence="2">
    <location>
        <begin position="93"/>
        <end position="141"/>
    </location>
</feature>
<proteinExistence type="predicted"/>
<dbReference type="GO" id="GO:0005829">
    <property type="term" value="C:cytosol"/>
    <property type="evidence" value="ECO:0007669"/>
    <property type="project" value="TreeGrafter"/>
</dbReference>
<dbReference type="InterPro" id="IPR001387">
    <property type="entry name" value="Cro/C1-type_HTH"/>
</dbReference>
<dbReference type="AlphaFoldDB" id="A0A4Z0MTQ3"/>
<dbReference type="Gene3D" id="1.10.260.40">
    <property type="entry name" value="lambda repressor-like DNA-binding domains"/>
    <property type="match status" value="1"/>
</dbReference>
<feature type="domain" description="HTH cro/C1-type" evidence="3">
    <location>
        <begin position="9"/>
        <end position="64"/>
    </location>
</feature>
<dbReference type="GO" id="GO:0003677">
    <property type="term" value="F:DNA binding"/>
    <property type="evidence" value="ECO:0007669"/>
    <property type="project" value="UniProtKB-KW"/>
</dbReference>
<dbReference type="Proteomes" id="UP000298284">
    <property type="component" value="Unassembled WGS sequence"/>
</dbReference>
<dbReference type="RefSeq" id="WP_135528995.1">
    <property type="nucleotide sequence ID" value="NZ_SRKZ01000001.1"/>
</dbReference>
<dbReference type="SMART" id="SM00530">
    <property type="entry name" value="HTH_XRE"/>
    <property type="match status" value="1"/>
</dbReference>
<sequence length="179" mass="19665">MDQSFGQRLATLRGERGWTQEELADAAGLNRPRISLLENDEVEKPRAGTVQKLAKALGVPATKLEGSMAVVRNTKPADPKPNTIQATSLAVVAETTNDEVAYWKRENESLKEQLSSVKEQLQQALEQIKQMGQQMRFVQQLMEKSGSFPTGSQEAADTCVVRQLVPYADGLVTPLPMAL</sequence>
<dbReference type="SUPFAM" id="SSF47413">
    <property type="entry name" value="lambda repressor-like DNA-binding domains"/>
    <property type="match status" value="1"/>
</dbReference>
<gene>
    <name evidence="4" type="ORF">EU557_03395</name>
</gene>
<dbReference type="PANTHER" id="PTHR46797">
    <property type="entry name" value="HTH-TYPE TRANSCRIPTIONAL REGULATOR"/>
    <property type="match status" value="1"/>
</dbReference>
<name>A0A4Z0MTQ3_9BACT</name>
<dbReference type="GO" id="GO:0003700">
    <property type="term" value="F:DNA-binding transcription factor activity"/>
    <property type="evidence" value="ECO:0007669"/>
    <property type="project" value="TreeGrafter"/>
</dbReference>
<evidence type="ECO:0000256" key="1">
    <source>
        <dbReference type="ARBA" id="ARBA00023125"/>
    </source>
</evidence>
<dbReference type="EMBL" id="SRKZ01000001">
    <property type="protein sequence ID" value="TGD82839.1"/>
    <property type="molecule type" value="Genomic_DNA"/>
</dbReference>
<evidence type="ECO:0000313" key="4">
    <source>
        <dbReference type="EMBL" id="TGD82839.1"/>
    </source>
</evidence>
<evidence type="ECO:0000313" key="5">
    <source>
        <dbReference type="Proteomes" id="UP000298284"/>
    </source>
</evidence>
<evidence type="ECO:0000256" key="2">
    <source>
        <dbReference type="SAM" id="Coils"/>
    </source>
</evidence>
<reference evidence="4 5" key="1">
    <citation type="submission" date="2019-04" db="EMBL/GenBank/DDBJ databases">
        <authorList>
            <person name="Feng G."/>
            <person name="Zhang J."/>
            <person name="Zhu H."/>
        </authorList>
    </citation>
    <scope>NUCLEOTIDE SEQUENCE [LARGE SCALE GENOMIC DNA]</scope>
    <source>
        <strain evidence="4 5">JCM 19491</strain>
    </source>
</reference>
<dbReference type="OrthoDB" id="680346at2"/>
<dbReference type="InterPro" id="IPR010982">
    <property type="entry name" value="Lambda_DNA-bd_dom_sf"/>
</dbReference>
<evidence type="ECO:0000259" key="3">
    <source>
        <dbReference type="PROSITE" id="PS50943"/>
    </source>
</evidence>
<dbReference type="PANTHER" id="PTHR46797:SF1">
    <property type="entry name" value="METHYLPHOSPHONATE SYNTHASE"/>
    <property type="match status" value="1"/>
</dbReference>